<dbReference type="InterPro" id="IPR029058">
    <property type="entry name" value="AB_hydrolase_fold"/>
</dbReference>
<evidence type="ECO:0000256" key="5">
    <source>
        <dbReference type="ARBA" id="ARBA00022801"/>
    </source>
</evidence>
<keyword evidence="3" id="KW-0479">Metal-binding</keyword>
<accession>A0A9W5ZZ84</accession>
<dbReference type="Pfam" id="PF11951">
    <property type="entry name" value="Fungal_trans_2"/>
    <property type="match status" value="1"/>
</dbReference>
<dbReference type="EC" id="3.1.1.-" evidence="8"/>
<keyword evidence="6" id="KW-0106">Calcium</keyword>
<dbReference type="PANTHER" id="PTHR33938">
    <property type="entry name" value="FERULOYL ESTERASE B-RELATED"/>
    <property type="match status" value="1"/>
</dbReference>
<name>A0A9W5ZZ84_ASPNG</name>
<dbReference type="Proteomes" id="UP001144191">
    <property type="component" value="Unassembled WGS sequence"/>
</dbReference>
<proteinExistence type="inferred from homology"/>
<keyword evidence="2" id="KW-0719">Serine esterase</keyword>
<feature type="compositionally biased region" description="Basic and acidic residues" evidence="9">
    <location>
        <begin position="556"/>
        <end position="569"/>
    </location>
</feature>
<dbReference type="AlphaFoldDB" id="A0A9W5ZZ84"/>
<evidence type="ECO:0000256" key="6">
    <source>
        <dbReference type="ARBA" id="ARBA00022837"/>
    </source>
</evidence>
<dbReference type="PANTHER" id="PTHR33938:SF8">
    <property type="entry name" value="CARBOXYLIC ESTER HYDROLASE"/>
    <property type="match status" value="1"/>
</dbReference>
<dbReference type="InterPro" id="IPR011118">
    <property type="entry name" value="Tannase/feruloyl_esterase"/>
</dbReference>
<dbReference type="GO" id="GO:0046872">
    <property type="term" value="F:metal ion binding"/>
    <property type="evidence" value="ECO:0007669"/>
    <property type="project" value="UniProtKB-KW"/>
</dbReference>
<evidence type="ECO:0000313" key="11">
    <source>
        <dbReference type="Proteomes" id="UP001144191"/>
    </source>
</evidence>
<sequence length="1030" mass="113406">MALRSMAWASMSILSLFGAGAASSPCTEGTFSSLNLSNIDILSLNVTAARNYATDASLSSGTTSAPVGQMPSTVDICIVSLQYTHPGQNDIVNTYIGLPLNDGNWNSRFLMDGGGGWVAGGLDEIIAPVASGYSSSSTDGGHNSTASTADWGFVSEGNTNWPALWDFSSVALGEAAVLGKLATEIYFGSPPKYSYWNGCSTGGRQGHMMAQRFPTYFDGIVGGSPAINWDKFQLAEFWPAFLAQLLDTQPPACVLDAFTDAAIDACDLLDGVKDDIISLPGQCHFEASSIVGQTVNCSDPDGQIAITNKMAELVQGMWDGPRSLEDQFEWYGLGYDADLAALLTTTCTSVDNCTVTPFSISADWARIFLARNSSFSIQGLTRQDFDDLYRESVDQYASVIGTRNLDLRGFKLAGGKMISWHGMQDELIPTNGTVDYYSRVMELDPSVADYYRFFLAPGVEHCEGGNGFDPNDYVFETLRAWVENSTVPDTLEATAVAVAGSNSSSTRTAYLCPYPKIFTYVGGDPNDASSFSLKFVQESSDDSDEGNTTDAQPDVQESHDDNQAASDEAQRDISDQISIFNHLPFPEVLYSQDENIRPSHVGSSPPVGSPVFEDPPIVASSSGLSPSLLNIVSPLASASTWTSSASPLSSVSPRPSSSPPLSSREAHLLRLFIQKIAPWADICDLRSHFSTEVPRRALQVPMVLKAVLCLAARHDAIMSNSSDWEASEYHGQCLELLIAALALPEETYDDNLLITVVTLRIYEELERATDEKCHWVGSNRLLNTMSKSASSGGLAEAVSWQFLRQAIYASLVQHQPMQLDLANYELSSVFRRRDDASYANIIIFLCAKIIQSCWGSHCSFVDEGEWQHLSESVEQWHRARPISWQPLQYKDSDLAENRPFPELWMMSPPAVVGLQYYHASCILLTSSHRHWNVSSDYELARLRRTEERTIASHLVRTIGLSMSNETVENAYFMACHLLHRYGYCLRHPSEKQGSLKFLRRVEKAVGWRTDWMIRELEVQWGELAEMDRWD</sequence>
<evidence type="ECO:0000256" key="4">
    <source>
        <dbReference type="ARBA" id="ARBA00022729"/>
    </source>
</evidence>
<comment type="caution">
    <text evidence="10">The sequence shown here is derived from an EMBL/GenBank/DDBJ whole genome shotgun (WGS) entry which is preliminary data.</text>
</comment>
<protein>
    <recommendedName>
        <fullName evidence="8">Carboxylic ester hydrolase</fullName>
        <ecNumber evidence="8">3.1.1.-</ecNumber>
    </recommendedName>
</protein>
<keyword evidence="4 8" id="KW-0732">Signal</keyword>
<evidence type="ECO:0000313" key="10">
    <source>
        <dbReference type="EMBL" id="GLA47776.1"/>
    </source>
</evidence>
<evidence type="ECO:0000256" key="8">
    <source>
        <dbReference type="RuleBase" id="RU361238"/>
    </source>
</evidence>
<dbReference type="SUPFAM" id="SSF53474">
    <property type="entry name" value="alpha/beta-Hydrolases"/>
    <property type="match status" value="2"/>
</dbReference>
<dbReference type="EMBL" id="BRPB01000015">
    <property type="protein sequence ID" value="GLA47776.1"/>
    <property type="molecule type" value="Genomic_DNA"/>
</dbReference>
<feature type="signal peptide" evidence="8">
    <location>
        <begin position="1"/>
        <end position="22"/>
    </location>
</feature>
<dbReference type="InterPro" id="IPR021858">
    <property type="entry name" value="Fun_TF"/>
</dbReference>
<evidence type="ECO:0000256" key="2">
    <source>
        <dbReference type="ARBA" id="ARBA00022487"/>
    </source>
</evidence>
<reference evidence="10" key="1">
    <citation type="submission" date="2022-07" db="EMBL/GenBank/DDBJ databases">
        <title>Taxonomy of Aspergillus series Nigri: significant species reduction supported by multi-species coalescent approaches.</title>
        <authorList>
            <person name="Bian C."/>
            <person name="Kusuya Y."/>
            <person name="Sklenar F."/>
            <person name="D'hooge E."/>
            <person name="Yaguchi T."/>
            <person name="Takahashi H."/>
            <person name="Hubka V."/>
        </authorList>
    </citation>
    <scope>NUCLEOTIDE SEQUENCE</scope>
    <source>
        <strain evidence="10">IFM 63604</strain>
    </source>
</reference>
<dbReference type="Pfam" id="PF07519">
    <property type="entry name" value="Tannase"/>
    <property type="match status" value="1"/>
</dbReference>
<keyword evidence="5 8" id="KW-0378">Hydrolase</keyword>
<evidence type="ECO:0000256" key="7">
    <source>
        <dbReference type="ARBA" id="ARBA00023157"/>
    </source>
</evidence>
<organism evidence="10 11">
    <name type="scientific">Aspergillus niger</name>
    <dbReference type="NCBI Taxonomy" id="5061"/>
    <lineage>
        <taxon>Eukaryota</taxon>
        <taxon>Fungi</taxon>
        <taxon>Dikarya</taxon>
        <taxon>Ascomycota</taxon>
        <taxon>Pezizomycotina</taxon>
        <taxon>Eurotiomycetes</taxon>
        <taxon>Eurotiomycetidae</taxon>
        <taxon>Eurotiales</taxon>
        <taxon>Aspergillaceae</taxon>
        <taxon>Aspergillus</taxon>
        <taxon>Aspergillus subgen. Circumdati</taxon>
    </lineage>
</organism>
<evidence type="ECO:0000256" key="1">
    <source>
        <dbReference type="ARBA" id="ARBA00006249"/>
    </source>
</evidence>
<dbReference type="GO" id="GO:0030600">
    <property type="term" value="F:feruloyl esterase activity"/>
    <property type="evidence" value="ECO:0007669"/>
    <property type="project" value="UniProtKB-ARBA"/>
</dbReference>
<feature type="region of interest" description="Disordered" evidence="9">
    <location>
        <begin position="536"/>
        <end position="569"/>
    </location>
</feature>
<keyword evidence="7" id="KW-1015">Disulfide bond</keyword>
<gene>
    <name evidence="10" type="ORF">AnigIFM63604_002585</name>
</gene>
<feature type="chain" id="PRO_5041017669" description="Carboxylic ester hydrolase" evidence="8">
    <location>
        <begin position="23"/>
        <end position="1030"/>
    </location>
</feature>
<evidence type="ECO:0000256" key="9">
    <source>
        <dbReference type="SAM" id="MobiDB-lite"/>
    </source>
</evidence>
<comment type="similarity">
    <text evidence="1 8">Belongs to the tannase family.</text>
</comment>
<evidence type="ECO:0000256" key="3">
    <source>
        <dbReference type="ARBA" id="ARBA00022723"/>
    </source>
</evidence>